<dbReference type="GO" id="GO:0016020">
    <property type="term" value="C:membrane"/>
    <property type="evidence" value="ECO:0007669"/>
    <property type="project" value="UniProtKB-SubCell"/>
</dbReference>
<dbReference type="EMBL" id="GDKW01001653">
    <property type="protein sequence ID" value="JAI54942.1"/>
    <property type="molecule type" value="mRNA"/>
</dbReference>
<dbReference type="PANTHER" id="PTHR12703:SF4">
    <property type="entry name" value="TRANSMEMBRANE PROTEIN 33"/>
    <property type="match status" value="1"/>
</dbReference>
<evidence type="ECO:0000256" key="5">
    <source>
        <dbReference type="ARBA" id="ARBA00023136"/>
    </source>
</evidence>
<keyword evidence="5 6" id="KW-0472">Membrane</keyword>
<keyword evidence="4 6" id="KW-1133">Transmembrane helix</keyword>
<protein>
    <submittedName>
        <fullName evidence="7">Putative conserved plasma membrane protein</fullName>
    </submittedName>
</protein>
<feature type="transmembrane region" description="Helical" evidence="6">
    <location>
        <begin position="158"/>
        <end position="180"/>
    </location>
</feature>
<evidence type="ECO:0000313" key="7">
    <source>
        <dbReference type="EMBL" id="JAI54942.1"/>
    </source>
</evidence>
<evidence type="ECO:0000256" key="1">
    <source>
        <dbReference type="ARBA" id="ARBA00004141"/>
    </source>
</evidence>
<dbReference type="GO" id="GO:0005783">
    <property type="term" value="C:endoplasmic reticulum"/>
    <property type="evidence" value="ECO:0007669"/>
    <property type="project" value="TreeGrafter"/>
</dbReference>
<dbReference type="GO" id="GO:0061024">
    <property type="term" value="P:membrane organization"/>
    <property type="evidence" value="ECO:0007669"/>
    <property type="project" value="TreeGrafter"/>
</dbReference>
<keyword evidence="3 6" id="KW-0812">Transmembrane</keyword>
<accession>A0A0P4VSK6</accession>
<dbReference type="InterPro" id="IPR051645">
    <property type="entry name" value="PER33/POM33_regulator"/>
</dbReference>
<comment type="similarity">
    <text evidence="2">Belongs to the PER33/POM33 family.</text>
</comment>
<dbReference type="AlphaFoldDB" id="A0A0P4VSK6"/>
<organism evidence="7">
    <name type="scientific">Rhodnius neglectus</name>
    <dbReference type="NCBI Taxonomy" id="72488"/>
    <lineage>
        <taxon>Eukaryota</taxon>
        <taxon>Metazoa</taxon>
        <taxon>Ecdysozoa</taxon>
        <taxon>Arthropoda</taxon>
        <taxon>Hexapoda</taxon>
        <taxon>Insecta</taxon>
        <taxon>Pterygota</taxon>
        <taxon>Neoptera</taxon>
        <taxon>Paraneoptera</taxon>
        <taxon>Hemiptera</taxon>
        <taxon>Heteroptera</taxon>
        <taxon>Panheteroptera</taxon>
        <taxon>Cimicomorpha</taxon>
        <taxon>Reduviidae</taxon>
        <taxon>Triatominae</taxon>
        <taxon>Rhodnius</taxon>
    </lineage>
</organism>
<dbReference type="InterPro" id="IPR005344">
    <property type="entry name" value="TMEM33/Pom33"/>
</dbReference>
<evidence type="ECO:0000256" key="6">
    <source>
        <dbReference type="SAM" id="Phobius"/>
    </source>
</evidence>
<dbReference type="Pfam" id="PF03661">
    <property type="entry name" value="TMEM33_Pom33"/>
    <property type="match status" value="1"/>
</dbReference>
<comment type="subcellular location">
    <subcellularLocation>
        <location evidence="1">Membrane</location>
        <topology evidence="1">Multi-pass membrane protein</topology>
    </subcellularLocation>
</comment>
<dbReference type="PANTHER" id="PTHR12703">
    <property type="entry name" value="TRANSMEMBRANE PROTEIN 33"/>
    <property type="match status" value="1"/>
</dbReference>
<sequence>MSSNNSTTEGNTPAPGIEALKAHIVLHKTEMFLWCTRLLTIIFTVLYLTPFWSFEGAYYKALLANAATSALRLHQRHPRFILSREFLATVLSEDSFHYIMFSFIFSLVYPFAGALLPIFLFSVIHFASYSLTLLDTLGQNSWWGARLLISLVELQSRIILGLIASVEIVLMPILIILMLMKTASVITPFFYHQFLIMRYKSHRNPYTRIKFRQFRYLFELVANHPQTPWLIRKLILSSISGVCALCPPDTTHAHAQ</sequence>
<evidence type="ECO:0000256" key="2">
    <source>
        <dbReference type="ARBA" id="ARBA00007322"/>
    </source>
</evidence>
<feature type="transmembrane region" description="Helical" evidence="6">
    <location>
        <begin position="31"/>
        <end position="51"/>
    </location>
</feature>
<name>A0A0P4VSK6_9HEMI</name>
<feature type="transmembrane region" description="Helical" evidence="6">
    <location>
        <begin position="95"/>
        <end position="112"/>
    </location>
</feature>
<reference evidence="7" key="1">
    <citation type="journal article" date="2016" name="PLoS Negl. Trop. Dis.">
        <title>A Deep Insight into the Sialome of Rhodnius neglectus, a Vector of Chagas Disease.</title>
        <authorList>
            <person name="Santiago P.B."/>
            <person name="Assumpcao T.C."/>
            <person name="Araujo C.N."/>
            <person name="Bastos I.M."/>
            <person name="Neves D."/>
            <person name="Silva I.G."/>
            <person name="Charneau S."/>
            <person name="Queiroz R.M."/>
            <person name="Raiol T."/>
            <person name="Oliveira J.V."/>
            <person name="Sousa M.V."/>
            <person name="Calvo E."/>
            <person name="Ribeiro J.M."/>
            <person name="Santana J.M."/>
        </authorList>
    </citation>
    <scope>NUCLEOTIDE SEQUENCE</scope>
    <source>
        <tissue evidence="7">Salivary glands</tissue>
    </source>
</reference>
<dbReference type="GO" id="GO:0071786">
    <property type="term" value="P:endoplasmic reticulum tubular network organization"/>
    <property type="evidence" value="ECO:0007669"/>
    <property type="project" value="TreeGrafter"/>
</dbReference>
<evidence type="ECO:0000256" key="4">
    <source>
        <dbReference type="ARBA" id="ARBA00022989"/>
    </source>
</evidence>
<proteinExistence type="evidence at transcript level"/>
<evidence type="ECO:0000256" key="3">
    <source>
        <dbReference type="ARBA" id="ARBA00022692"/>
    </source>
</evidence>